<organism evidence="4 5">
    <name type="scientific">Fusarium langsethiae</name>
    <dbReference type="NCBI Taxonomy" id="179993"/>
    <lineage>
        <taxon>Eukaryota</taxon>
        <taxon>Fungi</taxon>
        <taxon>Dikarya</taxon>
        <taxon>Ascomycota</taxon>
        <taxon>Pezizomycotina</taxon>
        <taxon>Sordariomycetes</taxon>
        <taxon>Hypocreomycetidae</taxon>
        <taxon>Hypocreales</taxon>
        <taxon>Nectriaceae</taxon>
        <taxon>Fusarium</taxon>
    </lineage>
</organism>
<accession>A0A0M9EY24</accession>
<proteinExistence type="predicted"/>
<dbReference type="EMBL" id="JXCE01000071">
    <property type="protein sequence ID" value="KPA42248.1"/>
    <property type="molecule type" value="Genomic_DNA"/>
</dbReference>
<feature type="region of interest" description="Disordered" evidence="1">
    <location>
        <begin position="1559"/>
        <end position="1581"/>
    </location>
</feature>
<comment type="caution">
    <text evidence="4">The sequence shown here is derived from an EMBL/GenBank/DDBJ whole genome shotgun (WGS) entry which is preliminary data.</text>
</comment>
<feature type="compositionally biased region" description="Polar residues" evidence="1">
    <location>
        <begin position="968"/>
        <end position="978"/>
    </location>
</feature>
<keyword evidence="2" id="KW-0472">Membrane</keyword>
<evidence type="ECO:0000259" key="3">
    <source>
        <dbReference type="Pfam" id="PF24086"/>
    </source>
</evidence>
<feature type="compositionally biased region" description="Polar residues" evidence="1">
    <location>
        <begin position="870"/>
        <end position="913"/>
    </location>
</feature>
<keyword evidence="2" id="KW-0812">Transmembrane</keyword>
<protein>
    <recommendedName>
        <fullName evidence="3">DUF7371 domain-containing protein</fullName>
    </recommendedName>
</protein>
<feature type="compositionally biased region" description="Low complexity" evidence="1">
    <location>
        <begin position="739"/>
        <end position="770"/>
    </location>
</feature>
<feature type="compositionally biased region" description="Polar residues" evidence="1">
    <location>
        <begin position="641"/>
        <end position="650"/>
    </location>
</feature>
<evidence type="ECO:0000256" key="2">
    <source>
        <dbReference type="SAM" id="Phobius"/>
    </source>
</evidence>
<feature type="compositionally biased region" description="Polar residues" evidence="1">
    <location>
        <begin position="276"/>
        <end position="285"/>
    </location>
</feature>
<dbReference type="GO" id="GO:0005811">
    <property type="term" value="C:lipid droplet"/>
    <property type="evidence" value="ECO:0007669"/>
    <property type="project" value="TreeGrafter"/>
</dbReference>
<feature type="compositionally biased region" description="Polar residues" evidence="1">
    <location>
        <begin position="835"/>
        <end position="845"/>
    </location>
</feature>
<feature type="domain" description="DUF7371" evidence="3">
    <location>
        <begin position="1594"/>
        <end position="1782"/>
    </location>
</feature>
<dbReference type="GO" id="GO:0005619">
    <property type="term" value="C:ascospore wall"/>
    <property type="evidence" value="ECO:0007669"/>
    <property type="project" value="TreeGrafter"/>
</dbReference>
<feature type="compositionally biased region" description="Polar residues" evidence="1">
    <location>
        <begin position="811"/>
        <end position="824"/>
    </location>
</feature>
<feature type="compositionally biased region" description="Polar residues" evidence="1">
    <location>
        <begin position="511"/>
        <end position="525"/>
    </location>
</feature>
<feature type="compositionally biased region" description="Polar residues" evidence="1">
    <location>
        <begin position="920"/>
        <end position="934"/>
    </location>
</feature>
<dbReference type="Pfam" id="PF24086">
    <property type="entry name" value="DUF7371"/>
    <property type="match status" value="1"/>
</dbReference>
<dbReference type="GO" id="GO:0005628">
    <property type="term" value="C:prospore membrane"/>
    <property type="evidence" value="ECO:0007669"/>
    <property type="project" value="TreeGrafter"/>
</dbReference>
<gene>
    <name evidence="4" type="ORF">FLAG1_04887</name>
</gene>
<dbReference type="InterPro" id="IPR055795">
    <property type="entry name" value="DUF7371"/>
</dbReference>
<feature type="transmembrane region" description="Helical" evidence="2">
    <location>
        <begin position="232"/>
        <end position="254"/>
    </location>
</feature>
<feature type="compositionally biased region" description="Polar residues" evidence="1">
    <location>
        <begin position="716"/>
        <end position="730"/>
    </location>
</feature>
<feature type="transmembrane region" description="Helical" evidence="2">
    <location>
        <begin position="60"/>
        <end position="80"/>
    </location>
</feature>
<keyword evidence="2" id="KW-1133">Transmembrane helix</keyword>
<dbReference type="PANTHER" id="PTHR34292">
    <property type="entry name" value="OUTER SPORE WALL PROTEIN LDS1"/>
    <property type="match status" value="1"/>
</dbReference>
<evidence type="ECO:0000313" key="4">
    <source>
        <dbReference type="EMBL" id="KPA42248.1"/>
    </source>
</evidence>
<feature type="region of interest" description="Disordered" evidence="1">
    <location>
        <begin position="265"/>
        <end position="306"/>
    </location>
</feature>
<feature type="region of interest" description="Disordered" evidence="1">
    <location>
        <begin position="511"/>
        <end position="668"/>
    </location>
</feature>
<feature type="region of interest" description="Disordered" evidence="1">
    <location>
        <begin position="1478"/>
        <end position="1501"/>
    </location>
</feature>
<dbReference type="PANTHER" id="PTHR34292:SF1">
    <property type="entry name" value="OUTER SPORE WALL PROTEIN RRT8"/>
    <property type="match status" value="1"/>
</dbReference>
<feature type="region of interest" description="Disordered" evidence="1">
    <location>
        <begin position="682"/>
        <end position="986"/>
    </location>
</feature>
<reference evidence="4 5" key="1">
    <citation type="submission" date="2015-04" db="EMBL/GenBank/DDBJ databases">
        <title>The draft genome sequence of Fusarium langsethiae, a T-2/HT-2 mycotoxin producer.</title>
        <authorList>
            <person name="Lysoe E."/>
            <person name="Divon H.H."/>
            <person name="Terzi V."/>
            <person name="Orru L."/>
            <person name="Lamontanara A."/>
            <person name="Kolseth A.-K."/>
            <person name="Frandsen R.J."/>
            <person name="Nielsen K."/>
            <person name="Thrane U."/>
        </authorList>
    </citation>
    <scope>NUCLEOTIDE SEQUENCE [LARGE SCALE GENOMIC DNA]</scope>
    <source>
        <strain evidence="4 5">Fl201059</strain>
    </source>
</reference>
<dbReference type="Proteomes" id="UP000037904">
    <property type="component" value="Unassembled WGS sequence"/>
</dbReference>
<sequence>MPPRRPHQNQNHPHVGPWTGPLHRPLAYLKRAGKAGSYPLRGIWFFLCNREFWPLFVSRILPLSLISFLVYFVLFTFTFLPQYAFLAIFHGWGAWVNAVVLVLGEGLVIIQGLFEGFFVDECRVDVFDAALIKLGHKDLIAPQRILFLDAPNAVRMLGKPTTDAVYTPWSIIQIVELIVFLPLNFVPVVGTPAFIIITGTRLGKLAHYRWFQLKGYSKIEQKKALRDRAWEYVWFGTVAMILELVPVLSLFFLLTTTAGAAQWTAEVEDENRTSDENVQNGQNGYHDQDGHNEQEQYDDHHPDAPPPPYTDDLSALVIACTPVCMATMRSFPLSFSCSAFLPLRFRLRAQRVIPNELTHQFFKTEGAPASSLSSGNPRTITFSFVTPSKFLLPLLIHLHPLLSSSSILNARRTLFSFLSFNFVHLQAPLRSLLAHHHTLARLQQLASLYPHTLIVQISSHVEVARTGCVSPHLLGSLWPVAFWATLPPRQLTTGKSNAAVVQDLGLTFNGSNTNGSPIGNQPESSGNGITGNNGGVPNTLPYPSNAAGSIPGSLPSGVGPVGPVSPGDGSNGLPPTPPVGGPENLPGSVSPGGGSNGPYPNGPTGGPGNLPEPVPGGSPTNGQGNAPGNIPGAGSVIISGSFPTNIPQNVPGSPDSPPSGASDIPTCPLRSTKTVVVTIYPTDSQSESGFHWPDDSDSDESYTPTPMPTKPPGITSLPSNSGVPIFTTLTLDIWGPGGSPSNSGSGSNDDTGSSNGNQSNDGTSPSDGNSPGSGPGNNDGTNSHDGNGSGSNGESDFHNNPDSPFFPPTPGQNGAPQYSDSASDGLSAGNPGASGINTLAPTPLQTPGFPNGGIPGNQPQSPSAGPAQEASDSLPVTTQAGSEGQGETSPWFTNIPSGDGASQPSPSYITITGQDRLPTVISSGGNVISGNDQPSAAPGPPKNGNSPELPDGISSGFPIPSPIFTGIPESQNPSNSPAGSLPGSGPDAGVTTCATFIITGPNGLPTVVDSTWVIPLSTPSFEESSQLSATFDPQGPLSAISSELGLPTTPVPTSGSPEDGSRGSAAITSTSFTIIGADGNPTVVYTTWNIPAATASSGDPGDASALASSGDFVSITALPPFGSSGFGGQIATAPGPDDVAQVTTCTSYTVIGVDGLPTVIDSTFVIPGPVNTDVTIGGDPELPSGASDALPNGVTSPDTFQVTNTPEIPSHFPTAATGPGGLGSDGITTCTSYTMIGSDGLPTVVDTTWVILGSVNTQSELPANPSFVSDSLPSGLPTGIPGLLTSSAGIPSDDTQGNMPSVTTCITYTIVGQDGLPTIVDTTFVIPVATATPPGTSLTLPTADADGQIGSSLNPTGAYTITTTAAIMSPDGNPTPTLQTIVFSDSSALGVSVSAPQGVTSGISGPLSTSGDWNPISTDTPSLNGYGDGIPDASVSAILTDGSAAAEGTPVIGTTTGTLTWTVTSITNPPGAPIFSDDAAQPPFVSNPSDGTPGGPAQPAYGSVATESTLWPLSAVQTSTWTNVIKAETTSYTFNYPLTTLATVNVPMRRLARRQALTAWSNSTTSLSSETSASTATTSEASYPTVCPAGGSIGNTTVDFDNSKPGPLFNPVEDIWFSGGFLIAPPTSQQPQPYIPSSGGQLVEFVPPALSNTTTTISGDVAQIGVGPHAASPCFRFDFFGANLGCDARGDEKWCEFDISAYRWNETSSTEESIAWSETKQVPACPKFSEGGYQLTRIDLDGYKDLSSILITLRVSSNLRVWWGDDFRVGWSDNSCIAASCRANSPSQFVKRETVISALRQGVYRWTPHELKRLDDSLVWESAN</sequence>
<keyword evidence="5" id="KW-1185">Reference proteome</keyword>
<feature type="compositionally biased region" description="Basic and acidic residues" evidence="1">
    <location>
        <begin position="286"/>
        <end position="303"/>
    </location>
</feature>
<name>A0A0M9EY24_FUSLA</name>
<evidence type="ECO:0000313" key="5">
    <source>
        <dbReference type="Proteomes" id="UP000037904"/>
    </source>
</evidence>
<feature type="transmembrane region" description="Helical" evidence="2">
    <location>
        <begin position="92"/>
        <end position="114"/>
    </location>
</feature>
<feature type="compositionally biased region" description="Low complexity" evidence="1">
    <location>
        <begin position="548"/>
        <end position="572"/>
    </location>
</feature>
<evidence type="ECO:0000256" key="1">
    <source>
        <dbReference type="SAM" id="MobiDB-lite"/>
    </source>
</evidence>
<dbReference type="InterPro" id="IPR052786">
    <property type="entry name" value="Spore_wall_assembly"/>
</dbReference>